<keyword evidence="1" id="KW-0449">Lipoprotein</keyword>
<accession>A0A128EHP2</accession>
<dbReference type="EMBL" id="FIZP01000007">
    <property type="protein sequence ID" value="CZE48400.1"/>
    <property type="molecule type" value="Genomic_DNA"/>
</dbReference>
<organism evidence="1 2">
    <name type="scientific">Campylobacter geochelonis</name>
    <dbReference type="NCBI Taxonomy" id="1780362"/>
    <lineage>
        <taxon>Bacteria</taxon>
        <taxon>Pseudomonadati</taxon>
        <taxon>Campylobacterota</taxon>
        <taxon>Epsilonproteobacteria</taxon>
        <taxon>Campylobacterales</taxon>
        <taxon>Campylobacteraceae</taxon>
        <taxon>Campylobacter</taxon>
    </lineage>
</organism>
<evidence type="ECO:0000313" key="2">
    <source>
        <dbReference type="Proteomes" id="UP000069632"/>
    </source>
</evidence>
<reference evidence="1 2" key="1">
    <citation type="submission" date="2016-02" db="EMBL/GenBank/DDBJ databases">
        <authorList>
            <consortium name="Pathogen Informatics"/>
        </authorList>
    </citation>
    <scope>NUCLEOTIDE SEQUENCE [LARGE SCALE GENOMIC DNA]</scope>
    <source>
        <strain evidence="1 2">RC20</strain>
    </source>
</reference>
<dbReference type="SUPFAM" id="SSF52317">
    <property type="entry name" value="Class I glutamine amidotransferase-like"/>
    <property type="match status" value="1"/>
</dbReference>
<dbReference type="InterPro" id="IPR029062">
    <property type="entry name" value="Class_I_gatase-like"/>
</dbReference>
<gene>
    <name evidence="1" type="ORF">ERS672216_01399</name>
</gene>
<keyword evidence="2" id="KW-1185">Reference proteome</keyword>
<sequence length="130" mass="14833">MKVAIVIYDKFDLVNLAEFNEFFKDEHKFDTKIYAFKGEIVDKFGVCIKVENSASSLYGSDILVVCDGKNQSLVYDEIFLSWLKSAFDVRYKICVGTAKGILNAAKFDEFLHSDKFDNEFKDSIKKAVSI</sequence>
<dbReference type="Proteomes" id="UP000069632">
    <property type="component" value="Unassembled WGS sequence"/>
</dbReference>
<dbReference type="AlphaFoldDB" id="A0A128EHP2"/>
<dbReference type="OrthoDB" id="5363568at2"/>
<name>A0A128EHP2_9BACT</name>
<dbReference type="Gene3D" id="3.40.50.880">
    <property type="match status" value="1"/>
</dbReference>
<evidence type="ECO:0000313" key="1">
    <source>
        <dbReference type="EMBL" id="CZE48400.1"/>
    </source>
</evidence>
<proteinExistence type="predicted"/>
<dbReference type="RefSeq" id="WP_075540361.1">
    <property type="nucleotide sequence ID" value="NZ_CP053844.1"/>
</dbReference>
<protein>
    <submittedName>
        <fullName evidence="1">Lipoprotein</fullName>
    </submittedName>
</protein>